<dbReference type="AlphaFoldDB" id="A0AAD0QRZ5"/>
<accession>A0AAD0QRZ5</accession>
<dbReference type="Proteomes" id="UP000256621">
    <property type="component" value="Chromosome"/>
</dbReference>
<reference evidence="1 2" key="1">
    <citation type="submission" date="2018-08" db="EMBL/GenBank/DDBJ databases">
        <title>Genome sequencing of Cutibacterium acnes KCOM 1315.</title>
        <authorList>
            <person name="Kook J.-K."/>
            <person name="Park S.-N."/>
            <person name="Lim Y.K."/>
        </authorList>
    </citation>
    <scope>NUCLEOTIDE SEQUENCE [LARGE SCALE GENOMIC DNA]</scope>
    <source>
        <strain evidence="1 2">KCOM 1315</strain>
    </source>
</reference>
<proteinExistence type="predicted"/>
<protein>
    <submittedName>
        <fullName evidence="1">Uncharacterized protein</fullName>
    </submittedName>
</protein>
<dbReference type="EMBL" id="CP031442">
    <property type="protein sequence ID" value="AXM06684.1"/>
    <property type="molecule type" value="Genomic_DNA"/>
</dbReference>
<name>A0AAD0QRZ5_CUTAC</name>
<evidence type="ECO:0000313" key="2">
    <source>
        <dbReference type="Proteomes" id="UP000256621"/>
    </source>
</evidence>
<gene>
    <name evidence="1" type="ORF">DXN06_05665</name>
</gene>
<evidence type="ECO:0000313" key="1">
    <source>
        <dbReference type="EMBL" id="AXM06684.1"/>
    </source>
</evidence>
<sequence>MLRRPTPHRHDGLVMFAVWKRHTTTHTSNFAVSVAVWVTVFGVSSVHRGGRFPWQTTGPSRGRPCFTLGVHSCSCLPH</sequence>
<organism evidence="1 2">
    <name type="scientific">Cutibacterium acnes</name>
    <name type="common">Propionibacterium acnes</name>
    <dbReference type="NCBI Taxonomy" id="1747"/>
    <lineage>
        <taxon>Bacteria</taxon>
        <taxon>Bacillati</taxon>
        <taxon>Actinomycetota</taxon>
        <taxon>Actinomycetes</taxon>
        <taxon>Propionibacteriales</taxon>
        <taxon>Propionibacteriaceae</taxon>
        <taxon>Cutibacterium</taxon>
    </lineage>
</organism>